<feature type="non-terminal residue" evidence="4">
    <location>
        <position position="1"/>
    </location>
</feature>
<dbReference type="PANTHER" id="PTHR43472:SF1">
    <property type="entry name" value="PHOSPHORIBOSYLAMINE--GLYCINE LIGASE, CHLOROPLASTIC"/>
    <property type="match status" value="1"/>
</dbReference>
<dbReference type="InterPro" id="IPR037123">
    <property type="entry name" value="PRibGlycinamide_synth_C_sf"/>
</dbReference>
<sequence>GISVPDSYLVQNREEAIELIRTKPGPYVLKNPICSPFSPLHTIVCETMEDTLGWLHRVDDSEGLFLQEFMGNTEIGHFVFISGGQILSLVTNQEYKRAFTGNMGPVAGAPLGGIVEVDPDDHYGLAKQLIHPLKPWFDKTGYCGPLQVTAILRNGTWHAVEYNIRLGVTTAALLLRMLDKPLETLIEVANNRIPSMEWNQETRYGCTITLAGQGYPYVVPSVPRLPVDIRQPLDCDLWWNEVDGLEGKLCMASHHSLDKGHRICDVNACAAELDHAVAKVYENIARIRCLGSYYRLDLGQSLWPPGRGF</sequence>
<dbReference type="InterPro" id="IPR000115">
    <property type="entry name" value="PRibGlycinamide_synth"/>
</dbReference>
<reference evidence="4" key="1">
    <citation type="submission" date="2018-05" db="EMBL/GenBank/DDBJ databases">
        <authorList>
            <person name="Lanie J.A."/>
            <person name="Ng W.-L."/>
            <person name="Kazmierczak K.M."/>
            <person name="Andrzejewski T.M."/>
            <person name="Davidsen T.M."/>
            <person name="Wayne K.J."/>
            <person name="Tettelin H."/>
            <person name="Glass J.I."/>
            <person name="Rusch D."/>
            <person name="Podicherti R."/>
            <person name="Tsui H.-C.T."/>
            <person name="Winkler M.E."/>
        </authorList>
    </citation>
    <scope>NUCLEOTIDE SEQUENCE</scope>
</reference>
<dbReference type="EMBL" id="UINC01099053">
    <property type="protein sequence ID" value="SVC58032.1"/>
    <property type="molecule type" value="Genomic_DNA"/>
</dbReference>
<evidence type="ECO:0000313" key="4">
    <source>
        <dbReference type="EMBL" id="SVC58032.1"/>
    </source>
</evidence>
<dbReference type="SUPFAM" id="SSF56059">
    <property type="entry name" value="Glutathione synthetase ATP-binding domain-like"/>
    <property type="match status" value="1"/>
</dbReference>
<dbReference type="InterPro" id="IPR011054">
    <property type="entry name" value="Rudment_hybrid_motif"/>
</dbReference>
<comment type="similarity">
    <text evidence="1">Belongs to the GARS family.</text>
</comment>
<organism evidence="4">
    <name type="scientific">marine metagenome</name>
    <dbReference type="NCBI Taxonomy" id="408172"/>
    <lineage>
        <taxon>unclassified sequences</taxon>
        <taxon>metagenomes</taxon>
        <taxon>ecological metagenomes</taxon>
    </lineage>
</organism>
<proteinExistence type="inferred from homology"/>
<dbReference type="Gene3D" id="3.90.600.10">
    <property type="entry name" value="Phosphoribosylglycinamide synthetase, C-terminal domain"/>
    <property type="match status" value="1"/>
</dbReference>
<dbReference type="PANTHER" id="PTHR43472">
    <property type="entry name" value="PHOSPHORIBOSYLAMINE--GLYCINE LIGASE"/>
    <property type="match status" value="1"/>
</dbReference>
<protein>
    <recommendedName>
        <fullName evidence="2">Glycinamide ribonucleotide synthetase</fullName>
    </recommendedName>
    <alternativeName>
        <fullName evidence="3">Phosphoribosylglycinamide synthetase</fullName>
    </alternativeName>
</protein>
<evidence type="ECO:0000256" key="3">
    <source>
        <dbReference type="ARBA" id="ARBA00042864"/>
    </source>
</evidence>
<name>A0A382NE62_9ZZZZ</name>
<gene>
    <name evidence="4" type="ORF">METZ01_LOCUS310886</name>
</gene>
<evidence type="ECO:0000256" key="1">
    <source>
        <dbReference type="ARBA" id="ARBA00038345"/>
    </source>
</evidence>
<dbReference type="Gene3D" id="3.30.470.20">
    <property type="entry name" value="ATP-grasp fold, B domain"/>
    <property type="match status" value="1"/>
</dbReference>
<dbReference type="GO" id="GO:0009113">
    <property type="term" value="P:purine nucleobase biosynthetic process"/>
    <property type="evidence" value="ECO:0007669"/>
    <property type="project" value="InterPro"/>
</dbReference>
<dbReference type="GO" id="GO:0004637">
    <property type="term" value="F:phosphoribosylamine-glycine ligase activity"/>
    <property type="evidence" value="ECO:0007669"/>
    <property type="project" value="InterPro"/>
</dbReference>
<dbReference type="SUPFAM" id="SSF51246">
    <property type="entry name" value="Rudiment single hybrid motif"/>
    <property type="match status" value="1"/>
</dbReference>
<evidence type="ECO:0000256" key="2">
    <source>
        <dbReference type="ARBA" id="ARBA00042242"/>
    </source>
</evidence>
<accession>A0A382NE62</accession>
<dbReference type="AlphaFoldDB" id="A0A382NE62"/>